<keyword evidence="1" id="KW-0812">Transmembrane</keyword>
<dbReference type="Pfam" id="PF19601">
    <property type="entry name" value="DUF6106"/>
    <property type="match status" value="1"/>
</dbReference>
<keyword evidence="1" id="KW-1133">Transmembrane helix</keyword>
<dbReference type="AlphaFoldDB" id="A0A3T0D639"/>
<keyword evidence="1" id="KW-0472">Membrane</keyword>
<evidence type="ECO:0000256" key="1">
    <source>
        <dbReference type="SAM" id="Phobius"/>
    </source>
</evidence>
<accession>A0A3T0D639</accession>
<proteinExistence type="predicted"/>
<dbReference type="Proteomes" id="UP000282930">
    <property type="component" value="Chromosome"/>
</dbReference>
<feature type="transmembrane region" description="Helical" evidence="1">
    <location>
        <begin position="20"/>
        <end position="39"/>
    </location>
</feature>
<reference evidence="2 3" key="1">
    <citation type="submission" date="2018-12" db="EMBL/GenBank/DDBJ databases">
        <title>Genome sequence from the cellulolytic species, Caldicellulosiruptor changbaiensis.</title>
        <authorList>
            <person name="Blumer-Schuette S.E."/>
            <person name="Mendoza C."/>
        </authorList>
    </citation>
    <scope>NUCLEOTIDE SEQUENCE [LARGE SCALE GENOMIC DNA]</scope>
    <source>
        <strain evidence="2 3">CBS-Z</strain>
    </source>
</reference>
<feature type="transmembrane region" description="Helical" evidence="1">
    <location>
        <begin position="45"/>
        <end position="61"/>
    </location>
</feature>
<dbReference type="RefSeq" id="WP_127351975.1">
    <property type="nucleotide sequence ID" value="NZ_CP034791.1"/>
</dbReference>
<keyword evidence="3" id="KW-1185">Reference proteome</keyword>
<organism evidence="2 3">
    <name type="scientific">Caldicellulosiruptor changbaiensis</name>
    <dbReference type="NCBI Taxonomy" id="1222016"/>
    <lineage>
        <taxon>Bacteria</taxon>
        <taxon>Bacillati</taxon>
        <taxon>Bacillota</taxon>
        <taxon>Bacillota incertae sedis</taxon>
        <taxon>Caldicellulosiruptorales</taxon>
        <taxon>Caldicellulosiruptoraceae</taxon>
        <taxon>Caldicellulosiruptor</taxon>
    </lineage>
</organism>
<dbReference type="EMBL" id="CP034791">
    <property type="protein sequence ID" value="AZT90551.1"/>
    <property type="molecule type" value="Genomic_DNA"/>
</dbReference>
<dbReference type="KEGG" id="ccha:ELD05_07765"/>
<sequence>MNDVFHEQLIVRRKTSGEKAKQALIIIGGVLLGLATFFIPILNTLGPVLLVLAIWGAIYLSRNYNIEFEYAVTNYYLDIDKIIAQRKRSRVVSLDIRKIDYFISSKDSSMYNAQKNDKSIVQSFDCTSNKGEENVYAIITNVDGKKTRILFEPNEEIVEAIKKFLQKKPYQIYR</sequence>
<evidence type="ECO:0000313" key="2">
    <source>
        <dbReference type="EMBL" id="AZT90551.1"/>
    </source>
</evidence>
<protein>
    <submittedName>
        <fullName evidence="2">Uncharacterized protein</fullName>
    </submittedName>
</protein>
<gene>
    <name evidence="2" type="ORF">ELD05_07765</name>
</gene>
<name>A0A3T0D639_9FIRM</name>
<dbReference type="InterPro" id="IPR046088">
    <property type="entry name" value="DUF6106"/>
</dbReference>
<evidence type="ECO:0000313" key="3">
    <source>
        <dbReference type="Proteomes" id="UP000282930"/>
    </source>
</evidence>